<dbReference type="KEGG" id="mng:MNEG_2047"/>
<dbReference type="Proteomes" id="UP000054498">
    <property type="component" value="Unassembled WGS sequence"/>
</dbReference>
<dbReference type="RefSeq" id="XP_013904931.1">
    <property type="nucleotide sequence ID" value="XM_014049477.1"/>
</dbReference>
<evidence type="ECO:0000313" key="2">
    <source>
        <dbReference type="Proteomes" id="UP000054498"/>
    </source>
</evidence>
<protein>
    <submittedName>
        <fullName evidence="1">Uncharacterized protein</fullName>
    </submittedName>
</protein>
<accession>A0A0D2N029</accession>
<dbReference type="GeneID" id="25734925"/>
<organism evidence="1 2">
    <name type="scientific">Monoraphidium neglectum</name>
    <dbReference type="NCBI Taxonomy" id="145388"/>
    <lineage>
        <taxon>Eukaryota</taxon>
        <taxon>Viridiplantae</taxon>
        <taxon>Chlorophyta</taxon>
        <taxon>core chlorophytes</taxon>
        <taxon>Chlorophyceae</taxon>
        <taxon>CS clade</taxon>
        <taxon>Sphaeropleales</taxon>
        <taxon>Selenastraceae</taxon>
        <taxon>Monoraphidium</taxon>
    </lineage>
</organism>
<proteinExistence type="predicted"/>
<keyword evidence="2" id="KW-1185">Reference proteome</keyword>
<name>A0A0D2N029_9CHLO</name>
<evidence type="ECO:0000313" key="1">
    <source>
        <dbReference type="EMBL" id="KIZ05912.1"/>
    </source>
</evidence>
<sequence>MGPEALTAVLADGAPVQSAAATVLAAGASPRAAAAAVLPLLLAQLAGLIATDGGHAAAEAEAAAAAKHNKDGSGYGSGDGGDNRVAEGRKWRRLVQTHMKGGWAAAGGGGSGGAGLLLRALGVAVVGGAGVVAGALAVWTLEPAASFGLGGYEWPEAAVFVNGAW</sequence>
<dbReference type="AlphaFoldDB" id="A0A0D2N029"/>
<reference evidence="1 2" key="1">
    <citation type="journal article" date="2013" name="BMC Genomics">
        <title>Reconstruction of the lipid metabolism for the microalga Monoraphidium neglectum from its genome sequence reveals characteristics suitable for biofuel production.</title>
        <authorList>
            <person name="Bogen C."/>
            <person name="Al-Dilaimi A."/>
            <person name="Albersmeier A."/>
            <person name="Wichmann J."/>
            <person name="Grundmann M."/>
            <person name="Rupp O."/>
            <person name="Lauersen K.J."/>
            <person name="Blifernez-Klassen O."/>
            <person name="Kalinowski J."/>
            <person name="Goesmann A."/>
            <person name="Mussgnug J.H."/>
            <person name="Kruse O."/>
        </authorList>
    </citation>
    <scope>NUCLEOTIDE SEQUENCE [LARGE SCALE GENOMIC DNA]</scope>
    <source>
        <strain evidence="1 2">SAG 48.87</strain>
    </source>
</reference>
<dbReference type="EMBL" id="KK100440">
    <property type="protein sequence ID" value="KIZ05912.1"/>
    <property type="molecule type" value="Genomic_DNA"/>
</dbReference>
<gene>
    <name evidence="1" type="ORF">MNEG_2047</name>
</gene>